<comment type="function">
    <text evidence="10">Catalyzes the first step in hexosamine metabolism, converting fructose-6P into glucosamine-6P using glutamine as a nitrogen source.</text>
</comment>
<evidence type="ECO:0000256" key="3">
    <source>
        <dbReference type="ARBA" id="ARBA00012916"/>
    </source>
</evidence>
<evidence type="ECO:0000259" key="12">
    <source>
        <dbReference type="PROSITE" id="PS51464"/>
    </source>
</evidence>
<dbReference type="GO" id="GO:0006487">
    <property type="term" value="P:protein N-linked glycosylation"/>
    <property type="evidence" value="ECO:0007669"/>
    <property type="project" value="TreeGrafter"/>
</dbReference>
<evidence type="ECO:0000256" key="8">
    <source>
        <dbReference type="ARBA" id="ARBA00022737"/>
    </source>
</evidence>
<dbReference type="GO" id="GO:0005829">
    <property type="term" value="C:cytosol"/>
    <property type="evidence" value="ECO:0007669"/>
    <property type="project" value="TreeGrafter"/>
</dbReference>
<dbReference type="Pfam" id="PF13522">
    <property type="entry name" value="GATase_6"/>
    <property type="match status" value="1"/>
</dbReference>
<feature type="domain" description="SIS" evidence="12">
    <location>
        <begin position="284"/>
        <end position="424"/>
    </location>
</feature>
<dbReference type="InterPro" id="IPR046348">
    <property type="entry name" value="SIS_dom_sf"/>
</dbReference>
<dbReference type="FunFam" id="3.40.50.10490:FF:000022">
    <property type="entry name" value="Glutamine--fructose-6-phosphate aminotransferase [isomerizing]"/>
    <property type="match status" value="1"/>
</dbReference>
<dbReference type="NCBIfam" id="NF001484">
    <property type="entry name" value="PRK00331.1"/>
    <property type="match status" value="1"/>
</dbReference>
<dbReference type="GO" id="GO:0097367">
    <property type="term" value="F:carbohydrate derivative binding"/>
    <property type="evidence" value="ECO:0007669"/>
    <property type="project" value="InterPro"/>
</dbReference>
<comment type="catalytic activity">
    <reaction evidence="1 10">
        <text>D-fructose 6-phosphate + L-glutamine = D-glucosamine 6-phosphate + L-glutamate</text>
        <dbReference type="Rhea" id="RHEA:13237"/>
        <dbReference type="ChEBI" id="CHEBI:29985"/>
        <dbReference type="ChEBI" id="CHEBI:58359"/>
        <dbReference type="ChEBI" id="CHEBI:58725"/>
        <dbReference type="ChEBI" id="CHEBI:61527"/>
        <dbReference type="EC" id="2.6.1.16"/>
    </reaction>
</comment>
<dbReference type="OrthoDB" id="106547at2"/>
<dbReference type="SUPFAM" id="SSF56235">
    <property type="entry name" value="N-terminal nucleophile aminohydrolases (Ntn hydrolases)"/>
    <property type="match status" value="1"/>
</dbReference>
<dbReference type="PROSITE" id="PS51278">
    <property type="entry name" value="GATASE_TYPE_2"/>
    <property type="match status" value="1"/>
</dbReference>
<dbReference type="PATRIC" id="fig|480391.4.peg.1395"/>
<dbReference type="CDD" id="cd05009">
    <property type="entry name" value="SIS_GlmS_GlmD_2"/>
    <property type="match status" value="1"/>
</dbReference>
<comment type="subunit">
    <text evidence="10">Homodimer.</text>
</comment>
<dbReference type="FunFam" id="3.60.20.10:FF:000006">
    <property type="entry name" value="Glutamine--fructose-6-phosphate aminotransferase [isomerizing]"/>
    <property type="match status" value="1"/>
</dbReference>
<dbReference type="InterPro" id="IPR005855">
    <property type="entry name" value="GFAT"/>
</dbReference>
<feature type="initiator methionine" description="Removed" evidence="10">
    <location>
        <position position="1"/>
    </location>
</feature>
<dbReference type="GO" id="GO:0006002">
    <property type="term" value="P:fructose 6-phosphate metabolic process"/>
    <property type="evidence" value="ECO:0007669"/>
    <property type="project" value="TreeGrafter"/>
</dbReference>
<dbReference type="Gene3D" id="3.60.20.10">
    <property type="entry name" value="Glutamine Phosphoribosylpyrophosphate, subunit 1, domain 1"/>
    <property type="match status" value="1"/>
</dbReference>
<feature type="active site" description="For Fru-6P isomerization activity" evidence="10">
    <location>
        <position position="599"/>
    </location>
</feature>
<name>A0A0R2NKH5_9LACO</name>
<reference evidence="13 14" key="1">
    <citation type="journal article" date="2015" name="Genome Announc.">
        <title>Expanding the biotechnology potential of lactobacilli through comparative genomics of 213 strains and associated genera.</title>
        <authorList>
            <person name="Sun Z."/>
            <person name="Harris H.M."/>
            <person name="McCann A."/>
            <person name="Guo C."/>
            <person name="Argimon S."/>
            <person name="Zhang W."/>
            <person name="Yang X."/>
            <person name="Jeffery I.B."/>
            <person name="Cooney J.C."/>
            <person name="Kagawa T.F."/>
            <person name="Liu W."/>
            <person name="Song Y."/>
            <person name="Salvetti E."/>
            <person name="Wrobel A."/>
            <person name="Rasinkangas P."/>
            <person name="Parkhill J."/>
            <person name="Rea M.C."/>
            <person name="O'Sullivan O."/>
            <person name="Ritari J."/>
            <person name="Douillard F.P."/>
            <person name="Paul Ross R."/>
            <person name="Yang R."/>
            <person name="Briner A.E."/>
            <person name="Felis G.E."/>
            <person name="de Vos W.M."/>
            <person name="Barrangou R."/>
            <person name="Klaenhammer T.R."/>
            <person name="Caufield P.W."/>
            <person name="Cui Y."/>
            <person name="Zhang H."/>
            <person name="O'Toole P.W."/>
        </authorList>
    </citation>
    <scope>NUCLEOTIDE SEQUENCE [LARGE SCALE GENOMIC DNA]</scope>
    <source>
        <strain evidence="13 14">DSM 23026</strain>
    </source>
</reference>
<dbReference type="EC" id="2.6.1.16" evidence="3 10"/>
<keyword evidence="6 10" id="KW-0032">Aminotransferase</keyword>
<accession>A0A0R2NKH5</accession>
<evidence type="ECO:0000313" key="13">
    <source>
        <dbReference type="EMBL" id="KRO25836.1"/>
    </source>
</evidence>
<dbReference type="Pfam" id="PF01380">
    <property type="entry name" value="SIS"/>
    <property type="match status" value="2"/>
</dbReference>
<sequence length="604" mass="66245">MCGIVGVNGLNNATSVLVNGLKKLEYRGYDSAGIYVNEQNGKDHLVKAQGKIINLENKITDNVQGSVGIGHTRWATHGIPSVENAHPHFSQDDRFYLVHNGVIENYLELKETYLKGVHFESETDTEVVVQLIDKFSNDGLSTPDAFHKTISLLKNSSYAFILMDREQPDILYVAKNKSPLLIGLGSDFNVVCSDALAMLDVTDLFLELHDKEVVTVTKNDVKIENENGEQITREPFKVNIDPAAADKGAYPYYMLKEIDEQPAVMRRIQGKYLDNNEPKFDAKLIKQLTDATKLYIVGAGTSYHAGLVGKKLFEKLAKTPTEVVVASEFAYDDPIIEDGAMFIFLSQSGETADSRQVLVRATNEWKVPTLTITNVDNSTLAREADNAVTLEAGPEIAVASTKAYTAQIAVEVLLATAVGRIKDITAAKEIDLNEQFSQTANAMQVVVDEKDQIQKIAEDNLAKTRNAFYIGRGLDYNVALEASLKLKEISYIQAEGFAAGELKHGTIALIEKGTPVIGIITQAATADNTRSNLQEVLSRGANVINIVREGLAKDGDQIIIPSVDEIMMPLVSVVVGQLMAYYATLLRGYNVDQPRNLAKSVTVE</sequence>
<protein>
    <recommendedName>
        <fullName evidence="4 10">Glutamine--fructose-6-phosphate aminotransferase [isomerizing]</fullName>
        <ecNumber evidence="3 10">2.6.1.16</ecNumber>
    </recommendedName>
    <alternativeName>
        <fullName evidence="10">D-fructose-6-phosphate amidotransferase</fullName>
    </alternativeName>
    <alternativeName>
        <fullName evidence="10">GFAT</fullName>
    </alternativeName>
    <alternativeName>
        <fullName evidence="10">Glucosamine-6-phosphate synthase</fullName>
    </alternativeName>
    <alternativeName>
        <fullName evidence="10">Hexosephosphate aminotransferase</fullName>
    </alternativeName>
    <alternativeName>
        <fullName evidence="10">L-glutamine--D-fructose-6-phosphate amidotransferase</fullName>
    </alternativeName>
</protein>
<dbReference type="InterPro" id="IPR029055">
    <property type="entry name" value="Ntn_hydrolases_N"/>
</dbReference>
<keyword evidence="5 10" id="KW-0963">Cytoplasm</keyword>
<dbReference type="FunFam" id="3.40.50.10490:FF:000001">
    <property type="entry name" value="Glutamine--fructose-6-phosphate aminotransferase [isomerizing]"/>
    <property type="match status" value="1"/>
</dbReference>
<dbReference type="Gene3D" id="3.40.50.10490">
    <property type="entry name" value="Glucose-6-phosphate isomerase like protein, domain 1"/>
    <property type="match status" value="2"/>
</dbReference>
<dbReference type="Proteomes" id="UP000051249">
    <property type="component" value="Unassembled WGS sequence"/>
</dbReference>
<dbReference type="PROSITE" id="PS51464">
    <property type="entry name" value="SIS"/>
    <property type="match status" value="2"/>
</dbReference>
<keyword evidence="14" id="KW-1185">Reference proteome</keyword>
<dbReference type="HAMAP" id="MF_00164">
    <property type="entry name" value="GlmS"/>
    <property type="match status" value="1"/>
</dbReference>
<evidence type="ECO:0000256" key="1">
    <source>
        <dbReference type="ARBA" id="ARBA00001031"/>
    </source>
</evidence>
<evidence type="ECO:0000256" key="5">
    <source>
        <dbReference type="ARBA" id="ARBA00022490"/>
    </source>
</evidence>
<dbReference type="GO" id="GO:0006047">
    <property type="term" value="P:UDP-N-acetylglucosamine metabolic process"/>
    <property type="evidence" value="ECO:0007669"/>
    <property type="project" value="TreeGrafter"/>
</dbReference>
<dbReference type="InterPro" id="IPR047084">
    <property type="entry name" value="GFAT_N"/>
</dbReference>
<dbReference type="CDD" id="cd00714">
    <property type="entry name" value="GFAT"/>
    <property type="match status" value="1"/>
</dbReference>
<dbReference type="NCBIfam" id="TIGR01135">
    <property type="entry name" value="glmS"/>
    <property type="match status" value="1"/>
</dbReference>
<organism evidence="13 14">
    <name type="scientific">Pediococcus argentinicus</name>
    <dbReference type="NCBI Taxonomy" id="480391"/>
    <lineage>
        <taxon>Bacteria</taxon>
        <taxon>Bacillati</taxon>
        <taxon>Bacillota</taxon>
        <taxon>Bacilli</taxon>
        <taxon>Lactobacillales</taxon>
        <taxon>Lactobacillaceae</taxon>
        <taxon>Pediococcus</taxon>
    </lineage>
</organism>
<evidence type="ECO:0000256" key="4">
    <source>
        <dbReference type="ARBA" id="ARBA00016090"/>
    </source>
</evidence>
<feature type="domain" description="Glutamine amidotransferase type-2" evidence="11">
    <location>
        <begin position="2"/>
        <end position="219"/>
    </location>
</feature>
<evidence type="ECO:0000259" key="11">
    <source>
        <dbReference type="PROSITE" id="PS51278"/>
    </source>
</evidence>
<dbReference type="RefSeq" id="WP_057798165.1">
    <property type="nucleotide sequence ID" value="NZ_BJZZ01000005.1"/>
</dbReference>
<dbReference type="InterPro" id="IPR035490">
    <property type="entry name" value="GlmS/FrlB_SIS"/>
</dbReference>
<gene>
    <name evidence="10" type="primary">glmS</name>
    <name evidence="13" type="ORF">IV88_GL001371</name>
</gene>
<feature type="active site" description="Nucleophile; for GATase activity" evidence="10">
    <location>
        <position position="2"/>
    </location>
</feature>
<evidence type="ECO:0000313" key="14">
    <source>
        <dbReference type="Proteomes" id="UP000051249"/>
    </source>
</evidence>
<dbReference type="AlphaFoldDB" id="A0A0R2NKH5"/>
<dbReference type="PANTHER" id="PTHR10937">
    <property type="entry name" value="GLUCOSAMINE--FRUCTOSE-6-PHOSPHATE AMINOTRANSFERASE, ISOMERIZING"/>
    <property type="match status" value="1"/>
</dbReference>
<dbReference type="SUPFAM" id="SSF53697">
    <property type="entry name" value="SIS domain"/>
    <property type="match status" value="1"/>
</dbReference>
<keyword evidence="9" id="KW-0315">Glutamine amidotransferase</keyword>
<dbReference type="PANTHER" id="PTHR10937:SF0">
    <property type="entry name" value="GLUTAMINE--FRUCTOSE-6-PHOSPHATE TRANSAMINASE (ISOMERIZING)"/>
    <property type="match status" value="1"/>
</dbReference>
<evidence type="ECO:0000256" key="10">
    <source>
        <dbReference type="HAMAP-Rule" id="MF_00164"/>
    </source>
</evidence>
<dbReference type="GO" id="GO:0004360">
    <property type="term" value="F:glutamine-fructose-6-phosphate transaminase (isomerizing) activity"/>
    <property type="evidence" value="ECO:0007669"/>
    <property type="project" value="UniProtKB-UniRule"/>
</dbReference>
<dbReference type="InterPro" id="IPR017932">
    <property type="entry name" value="GATase_2_dom"/>
</dbReference>
<feature type="domain" description="SIS" evidence="12">
    <location>
        <begin position="457"/>
        <end position="594"/>
    </location>
</feature>
<dbReference type="InterPro" id="IPR001347">
    <property type="entry name" value="SIS_dom"/>
</dbReference>
<dbReference type="EMBL" id="JQCQ01000005">
    <property type="protein sequence ID" value="KRO25836.1"/>
    <property type="molecule type" value="Genomic_DNA"/>
</dbReference>
<comment type="caution">
    <text evidence="13">The sequence shown here is derived from an EMBL/GenBank/DDBJ whole genome shotgun (WGS) entry which is preliminary data.</text>
</comment>
<dbReference type="GO" id="GO:0005975">
    <property type="term" value="P:carbohydrate metabolic process"/>
    <property type="evidence" value="ECO:0007669"/>
    <property type="project" value="UniProtKB-UniRule"/>
</dbReference>
<proteinExistence type="inferred from homology"/>
<evidence type="ECO:0000256" key="6">
    <source>
        <dbReference type="ARBA" id="ARBA00022576"/>
    </source>
</evidence>
<evidence type="ECO:0000256" key="9">
    <source>
        <dbReference type="ARBA" id="ARBA00022962"/>
    </source>
</evidence>
<evidence type="ECO:0000256" key="2">
    <source>
        <dbReference type="ARBA" id="ARBA00004496"/>
    </source>
</evidence>
<keyword evidence="8" id="KW-0677">Repeat</keyword>
<evidence type="ECO:0000256" key="7">
    <source>
        <dbReference type="ARBA" id="ARBA00022679"/>
    </source>
</evidence>
<dbReference type="CDD" id="cd05008">
    <property type="entry name" value="SIS_GlmS_GlmD_1"/>
    <property type="match status" value="1"/>
</dbReference>
<dbReference type="InterPro" id="IPR035466">
    <property type="entry name" value="GlmS/AgaS_SIS"/>
</dbReference>
<comment type="subcellular location">
    <subcellularLocation>
        <location evidence="2 10">Cytoplasm</location>
    </subcellularLocation>
</comment>
<keyword evidence="7 10" id="KW-0808">Transferase</keyword>